<evidence type="ECO:0000313" key="3">
    <source>
        <dbReference type="EMBL" id="MBO1249831.1"/>
    </source>
</evidence>
<dbReference type="EMBL" id="JAFNME010000015">
    <property type="protein sequence ID" value="MBO1249831.1"/>
    <property type="molecule type" value="Genomic_DNA"/>
</dbReference>
<keyword evidence="4" id="KW-1185">Reference proteome</keyword>
<feature type="transmembrane region" description="Helical" evidence="2">
    <location>
        <begin position="37"/>
        <end position="59"/>
    </location>
</feature>
<dbReference type="InterPro" id="IPR014717">
    <property type="entry name" value="Transl_elong_EF1B/ribsomal_bS6"/>
</dbReference>
<dbReference type="GO" id="GO:0043683">
    <property type="term" value="P:type IV pilus assembly"/>
    <property type="evidence" value="ECO:0007669"/>
    <property type="project" value="InterPro"/>
</dbReference>
<sequence length="229" mass="25855">MRNKSKNNTASDLSEKFEVFKNQFRNLDPKDPSLWPLIPRVFLFIAIAVGVLIGAWFAYLNTLEEDLKAEQQKETTLQQEFSTKMRKAAGLEALKAQRELVQQYVTQLEKQLPNKAEMAALLSDVNHAGMGRGLQFDLFRPGSESIRDYYAELPITLRISGRFHDMGSFVSDVAHLSRIVTINDIALTSTPKGTSLVMDAQARTYRYLDPEEIQAQQAEASKKKKGGKK</sequence>
<dbReference type="AlphaFoldDB" id="A0A939GYY8"/>
<dbReference type="InterPro" id="IPR007445">
    <property type="entry name" value="PilO"/>
</dbReference>
<gene>
    <name evidence="3" type="ORF">J1777_08360</name>
</gene>
<organism evidence="3 4">
    <name type="scientific">Comamonas denitrificans</name>
    <dbReference type="NCBI Taxonomy" id="117506"/>
    <lineage>
        <taxon>Bacteria</taxon>
        <taxon>Pseudomonadati</taxon>
        <taxon>Pseudomonadota</taxon>
        <taxon>Betaproteobacteria</taxon>
        <taxon>Burkholderiales</taxon>
        <taxon>Comamonadaceae</taxon>
        <taxon>Comamonas</taxon>
    </lineage>
</organism>
<name>A0A939GYY8_9BURK</name>
<reference evidence="3" key="1">
    <citation type="submission" date="2021-03" db="EMBL/GenBank/DDBJ databases">
        <title>Comamonas denitrificans.</title>
        <authorList>
            <person name="Finster K."/>
        </authorList>
    </citation>
    <scope>NUCLEOTIDE SEQUENCE</scope>
    <source>
        <strain evidence="3">MM2021_4</strain>
    </source>
</reference>
<comment type="caution">
    <text evidence="3">The sequence shown here is derived from an EMBL/GenBank/DDBJ whole genome shotgun (WGS) entry which is preliminary data.</text>
</comment>
<accession>A0A939GYY8</accession>
<keyword evidence="2" id="KW-1133">Transmembrane helix</keyword>
<keyword evidence="2" id="KW-0472">Membrane</keyword>
<keyword evidence="1" id="KW-0175">Coiled coil</keyword>
<dbReference type="PANTHER" id="PTHR39555:SF1">
    <property type="entry name" value="TYPE IV PILUS INNER MEMBRANE COMPONENT PILO"/>
    <property type="match status" value="1"/>
</dbReference>
<feature type="coiled-coil region" evidence="1">
    <location>
        <begin position="60"/>
        <end position="111"/>
    </location>
</feature>
<dbReference type="Gene3D" id="3.30.70.60">
    <property type="match status" value="1"/>
</dbReference>
<dbReference type="PANTHER" id="PTHR39555">
    <property type="entry name" value="FIMBRIAL ASSEMBLY PROTEIN PILO-LIKE PROTEIN-RELATED"/>
    <property type="match status" value="1"/>
</dbReference>
<dbReference type="RefSeq" id="WP_207575295.1">
    <property type="nucleotide sequence ID" value="NZ_JAFNME010000015.1"/>
</dbReference>
<dbReference type="GO" id="GO:0043107">
    <property type="term" value="P:type IV pilus-dependent motility"/>
    <property type="evidence" value="ECO:0007669"/>
    <property type="project" value="InterPro"/>
</dbReference>
<evidence type="ECO:0000313" key="4">
    <source>
        <dbReference type="Proteomes" id="UP000664731"/>
    </source>
</evidence>
<protein>
    <submittedName>
        <fullName evidence="3">Type 4a pilus biogenesis protein PilO</fullName>
    </submittedName>
</protein>
<keyword evidence="2" id="KW-0812">Transmembrane</keyword>
<proteinExistence type="predicted"/>
<dbReference type="PIRSF" id="PIRSF016482">
    <property type="entry name" value="PilO"/>
    <property type="match status" value="1"/>
</dbReference>
<evidence type="ECO:0000256" key="1">
    <source>
        <dbReference type="SAM" id="Coils"/>
    </source>
</evidence>
<evidence type="ECO:0000256" key="2">
    <source>
        <dbReference type="SAM" id="Phobius"/>
    </source>
</evidence>
<dbReference type="Pfam" id="PF04350">
    <property type="entry name" value="PilO"/>
    <property type="match status" value="1"/>
</dbReference>
<dbReference type="Proteomes" id="UP000664731">
    <property type="component" value="Unassembled WGS sequence"/>
</dbReference>